<evidence type="ECO:0000313" key="1">
    <source>
        <dbReference type="EMBL" id="GAG86839.1"/>
    </source>
</evidence>
<proteinExistence type="predicted"/>
<name>X1AV15_9ZZZZ</name>
<dbReference type="NCBIfam" id="TIGR01488">
    <property type="entry name" value="HAD-SF-IB"/>
    <property type="match status" value="1"/>
</dbReference>
<protein>
    <recommendedName>
        <fullName evidence="2">Haloacid dehalogenase-like hydrolase</fullName>
    </recommendedName>
</protein>
<feature type="non-terminal residue" evidence="1">
    <location>
        <position position="258"/>
    </location>
</feature>
<dbReference type="InterPro" id="IPR023214">
    <property type="entry name" value="HAD_sf"/>
</dbReference>
<dbReference type="Pfam" id="PF12710">
    <property type="entry name" value="HAD"/>
    <property type="match status" value="1"/>
</dbReference>
<dbReference type="Gene3D" id="3.40.50.1000">
    <property type="entry name" value="HAD superfamily/HAD-like"/>
    <property type="match status" value="1"/>
</dbReference>
<dbReference type="InterPro" id="IPR036412">
    <property type="entry name" value="HAD-like_sf"/>
</dbReference>
<sequence>MGEKKMEERYLFALDFDKTLSVQDTGLLLSLKLGISREKFDEKIRKLRRKSIAKLGGELSYLIIHDPSYKGKVTRKLLREVGREVKLKKNIPELIGLLRKGFRGKRFVPYVISASPQKIVEEALKGIIPKNHIYGTLYTYDEKGVVKGAEWVRAGSAKVQALNLARNKERIPPERTVYVGDGHSDMYVMLHVKTYNGYPIAVSPSPFLGHISKRTVLSSNALCILLPVLEDIVKLSEEEVREFLEKMGHPIQEWDRAK</sequence>
<comment type="caution">
    <text evidence="1">The sequence shown here is derived from an EMBL/GenBank/DDBJ whole genome shotgun (WGS) entry which is preliminary data.</text>
</comment>
<evidence type="ECO:0008006" key="2">
    <source>
        <dbReference type="Google" id="ProtNLM"/>
    </source>
</evidence>
<reference evidence="1" key="1">
    <citation type="journal article" date="2014" name="Front. Microbiol.">
        <title>High frequency of phylogenetically diverse reductive dehalogenase-homologous genes in deep subseafloor sedimentary metagenomes.</title>
        <authorList>
            <person name="Kawai M."/>
            <person name="Futagami T."/>
            <person name="Toyoda A."/>
            <person name="Takaki Y."/>
            <person name="Nishi S."/>
            <person name="Hori S."/>
            <person name="Arai W."/>
            <person name="Tsubouchi T."/>
            <person name="Morono Y."/>
            <person name="Uchiyama I."/>
            <person name="Ito T."/>
            <person name="Fujiyama A."/>
            <person name="Inagaki F."/>
            <person name="Takami H."/>
        </authorList>
    </citation>
    <scope>NUCLEOTIDE SEQUENCE</scope>
    <source>
        <strain evidence="1">Expedition CK06-06</strain>
    </source>
</reference>
<dbReference type="SUPFAM" id="SSF56784">
    <property type="entry name" value="HAD-like"/>
    <property type="match status" value="1"/>
</dbReference>
<gene>
    <name evidence="1" type="ORF">S01H4_24591</name>
</gene>
<accession>X1AV15</accession>
<dbReference type="AlphaFoldDB" id="X1AV15"/>
<organism evidence="1">
    <name type="scientific">marine sediment metagenome</name>
    <dbReference type="NCBI Taxonomy" id="412755"/>
    <lineage>
        <taxon>unclassified sequences</taxon>
        <taxon>metagenomes</taxon>
        <taxon>ecological metagenomes</taxon>
    </lineage>
</organism>
<dbReference type="EMBL" id="BART01011576">
    <property type="protein sequence ID" value="GAG86839.1"/>
    <property type="molecule type" value="Genomic_DNA"/>
</dbReference>